<evidence type="ECO:0000313" key="3">
    <source>
        <dbReference type="Proteomes" id="UP000053097"/>
    </source>
</evidence>
<dbReference type="EMBL" id="KK107485">
    <property type="protein sequence ID" value="EZA50118.1"/>
    <property type="molecule type" value="Genomic_DNA"/>
</dbReference>
<reference evidence="2 3" key="1">
    <citation type="journal article" date="2014" name="Curr. Biol.">
        <title>The genome of the clonal raider ant Cerapachys biroi.</title>
        <authorList>
            <person name="Oxley P.R."/>
            <person name="Ji L."/>
            <person name="Fetter-Pruneda I."/>
            <person name="McKenzie S.K."/>
            <person name="Li C."/>
            <person name="Hu H."/>
            <person name="Zhang G."/>
            <person name="Kronauer D.J."/>
        </authorList>
    </citation>
    <scope>NUCLEOTIDE SEQUENCE [LARGE SCALE GENOMIC DNA]</scope>
</reference>
<organism evidence="2 3">
    <name type="scientific">Ooceraea biroi</name>
    <name type="common">Clonal raider ant</name>
    <name type="synonym">Cerapachys biroi</name>
    <dbReference type="NCBI Taxonomy" id="2015173"/>
    <lineage>
        <taxon>Eukaryota</taxon>
        <taxon>Metazoa</taxon>
        <taxon>Ecdysozoa</taxon>
        <taxon>Arthropoda</taxon>
        <taxon>Hexapoda</taxon>
        <taxon>Insecta</taxon>
        <taxon>Pterygota</taxon>
        <taxon>Neoptera</taxon>
        <taxon>Endopterygota</taxon>
        <taxon>Hymenoptera</taxon>
        <taxon>Apocrita</taxon>
        <taxon>Aculeata</taxon>
        <taxon>Formicoidea</taxon>
        <taxon>Formicidae</taxon>
        <taxon>Dorylinae</taxon>
        <taxon>Ooceraea</taxon>
    </lineage>
</organism>
<evidence type="ECO:0000256" key="1">
    <source>
        <dbReference type="SAM" id="MobiDB-lite"/>
    </source>
</evidence>
<dbReference type="Proteomes" id="UP000053097">
    <property type="component" value="Unassembled WGS sequence"/>
</dbReference>
<dbReference type="AlphaFoldDB" id="A0A026W296"/>
<proteinExistence type="predicted"/>
<accession>A0A026W296</accession>
<gene>
    <name evidence="2" type="ORF">X777_11561</name>
</gene>
<name>A0A026W296_OOCBI</name>
<protein>
    <submittedName>
        <fullName evidence="2">Uncharacterized protein</fullName>
    </submittedName>
</protein>
<feature type="region of interest" description="Disordered" evidence="1">
    <location>
        <begin position="1"/>
        <end position="28"/>
    </location>
</feature>
<feature type="region of interest" description="Disordered" evidence="1">
    <location>
        <begin position="45"/>
        <end position="98"/>
    </location>
</feature>
<evidence type="ECO:0000313" key="2">
    <source>
        <dbReference type="EMBL" id="EZA50118.1"/>
    </source>
</evidence>
<keyword evidence="3" id="KW-1185">Reference proteome</keyword>
<sequence>MPATGGGRVGEKRVEEDEGGGIARGIEKDRGAAILFVPRAREPIVTGENSAGGGGVFSFSEGAPPPGAALRKRGRERGNEGCRGWRVNSRSGLRDARG</sequence>